<accession>A0A4Q4QYN7</accession>
<keyword evidence="3" id="KW-1185">Reference proteome</keyword>
<proteinExistence type="predicted"/>
<sequence>MKLTTVIQLSFLGFFNLASAESWDRCFCHVRGVQNSCATTKACAAFSNRAFDGKDCVAEPYNQKIRGPEFHNTCLQFLGGADSCCTRVERVGGPIFRSDGCKGT</sequence>
<gene>
    <name evidence="2" type="ORF">AA0113_g9855</name>
</gene>
<evidence type="ECO:0000256" key="1">
    <source>
        <dbReference type="SAM" id="SignalP"/>
    </source>
</evidence>
<dbReference type="EMBL" id="PEJP01000047">
    <property type="protein sequence ID" value="RYO48914.1"/>
    <property type="molecule type" value="Genomic_DNA"/>
</dbReference>
<protein>
    <recommendedName>
        <fullName evidence="4">Extracellular membrane protein CFEM domain-containing protein</fullName>
    </recommendedName>
</protein>
<evidence type="ECO:0000313" key="3">
    <source>
        <dbReference type="Proteomes" id="UP000293823"/>
    </source>
</evidence>
<feature type="signal peptide" evidence="1">
    <location>
        <begin position="1"/>
        <end position="20"/>
    </location>
</feature>
<dbReference type="OrthoDB" id="10283198at2759"/>
<keyword evidence="1" id="KW-0732">Signal</keyword>
<dbReference type="Proteomes" id="UP000293823">
    <property type="component" value="Unassembled WGS sequence"/>
</dbReference>
<reference evidence="3" key="1">
    <citation type="journal article" date="2019" name="bioRxiv">
        <title>Genomics, evolutionary history and diagnostics of the Alternaria alternata species group including apple and Asian pear pathotypes.</title>
        <authorList>
            <person name="Armitage A.D."/>
            <person name="Cockerton H.M."/>
            <person name="Sreenivasaprasad S."/>
            <person name="Woodhall J.W."/>
            <person name="Lane C.R."/>
            <person name="Harrison R.J."/>
            <person name="Clarkson J.P."/>
        </authorList>
    </citation>
    <scope>NUCLEOTIDE SEQUENCE [LARGE SCALE GENOMIC DNA]</scope>
    <source>
        <strain evidence="3">RGR 97.0016</strain>
    </source>
</reference>
<dbReference type="AlphaFoldDB" id="A0A4Q4QYN7"/>
<feature type="chain" id="PRO_5020292898" description="Extracellular membrane protein CFEM domain-containing protein" evidence="1">
    <location>
        <begin position="21"/>
        <end position="104"/>
    </location>
</feature>
<evidence type="ECO:0008006" key="4">
    <source>
        <dbReference type="Google" id="ProtNLM"/>
    </source>
</evidence>
<organism evidence="2 3">
    <name type="scientific">Alternaria arborescens</name>
    <dbReference type="NCBI Taxonomy" id="156630"/>
    <lineage>
        <taxon>Eukaryota</taxon>
        <taxon>Fungi</taxon>
        <taxon>Dikarya</taxon>
        <taxon>Ascomycota</taxon>
        <taxon>Pezizomycotina</taxon>
        <taxon>Dothideomycetes</taxon>
        <taxon>Pleosporomycetidae</taxon>
        <taxon>Pleosporales</taxon>
        <taxon>Pleosporineae</taxon>
        <taxon>Pleosporaceae</taxon>
        <taxon>Alternaria</taxon>
        <taxon>Alternaria sect. Alternaria</taxon>
    </lineage>
</organism>
<comment type="caution">
    <text evidence="2">The sequence shown here is derived from an EMBL/GenBank/DDBJ whole genome shotgun (WGS) entry which is preliminary data.</text>
</comment>
<name>A0A4Q4QYN7_9PLEO</name>
<evidence type="ECO:0000313" key="2">
    <source>
        <dbReference type="EMBL" id="RYO48914.1"/>
    </source>
</evidence>